<sequence>MKQIAKSIKGEANMLFSQPSTKKVEDLARLSFQTTPVYIDVDDGRTKVTNKGLQRGVDCLDIHGKQKQQKRTSTFFDFCKVEKGILLCIDVAVRGLGIPDVDWMRQKVSKVK</sequence>
<dbReference type="Pfam" id="PF00271">
    <property type="entry name" value="Helicase_C"/>
    <property type="match status" value="1"/>
</dbReference>
<comment type="caution">
    <text evidence="7">The sequence shown here is derived from an EMBL/GenBank/DDBJ whole genome shotgun (WGS) entry which is preliminary data.</text>
</comment>
<dbReference type="PANTHER" id="PTHR24031">
    <property type="entry name" value="RNA HELICASE"/>
    <property type="match status" value="1"/>
</dbReference>
<keyword evidence="2 5" id="KW-0378">Hydrolase</keyword>
<dbReference type="InterPro" id="IPR001650">
    <property type="entry name" value="Helicase_C-like"/>
</dbReference>
<evidence type="ECO:0000256" key="5">
    <source>
        <dbReference type="RuleBase" id="RU365068"/>
    </source>
</evidence>
<evidence type="ECO:0000256" key="3">
    <source>
        <dbReference type="ARBA" id="ARBA00022840"/>
    </source>
</evidence>
<dbReference type="EC" id="3.6.4.13" evidence="5"/>
<name>A0A438FBR0_VITVI</name>
<dbReference type="GO" id="GO:0003723">
    <property type="term" value="F:RNA binding"/>
    <property type="evidence" value="ECO:0007669"/>
    <property type="project" value="UniProtKB-UniRule"/>
</dbReference>
<dbReference type="AlphaFoldDB" id="A0A438FBR0"/>
<dbReference type="GO" id="GO:0003724">
    <property type="term" value="F:RNA helicase activity"/>
    <property type="evidence" value="ECO:0007669"/>
    <property type="project" value="UniProtKB-EC"/>
</dbReference>
<evidence type="ECO:0000256" key="2">
    <source>
        <dbReference type="ARBA" id="ARBA00022801"/>
    </source>
</evidence>
<comment type="similarity">
    <text evidence="5">Belongs to the DEAD box helicase family.</text>
</comment>
<feature type="domain" description="Helicase C-terminal" evidence="6">
    <location>
        <begin position="51"/>
        <end position="104"/>
    </location>
</feature>
<keyword evidence="3 5" id="KW-0067">ATP-binding</keyword>
<organism evidence="7 8">
    <name type="scientific">Vitis vinifera</name>
    <name type="common">Grape</name>
    <dbReference type="NCBI Taxonomy" id="29760"/>
    <lineage>
        <taxon>Eukaryota</taxon>
        <taxon>Viridiplantae</taxon>
        <taxon>Streptophyta</taxon>
        <taxon>Embryophyta</taxon>
        <taxon>Tracheophyta</taxon>
        <taxon>Spermatophyta</taxon>
        <taxon>Magnoliopsida</taxon>
        <taxon>eudicotyledons</taxon>
        <taxon>Gunneridae</taxon>
        <taxon>Pentapetalae</taxon>
        <taxon>rosids</taxon>
        <taxon>Vitales</taxon>
        <taxon>Vitaceae</taxon>
        <taxon>Viteae</taxon>
        <taxon>Vitis</taxon>
    </lineage>
</organism>
<evidence type="ECO:0000256" key="4">
    <source>
        <dbReference type="ARBA" id="ARBA00022884"/>
    </source>
</evidence>
<comment type="domain">
    <text evidence="5">The Q motif is unique to and characteristic of the DEAD box family of RNA helicases and controls ATP binding and hydrolysis.</text>
</comment>
<evidence type="ECO:0000313" key="8">
    <source>
        <dbReference type="Proteomes" id="UP000288805"/>
    </source>
</evidence>
<dbReference type="SUPFAM" id="SSF52540">
    <property type="entry name" value="P-loop containing nucleoside triphosphate hydrolases"/>
    <property type="match status" value="1"/>
</dbReference>
<dbReference type="Gene3D" id="3.40.50.300">
    <property type="entry name" value="P-loop containing nucleotide triphosphate hydrolases"/>
    <property type="match status" value="1"/>
</dbReference>
<keyword evidence="5 7" id="KW-0347">Helicase</keyword>
<proteinExistence type="inferred from homology"/>
<dbReference type="GO" id="GO:0016787">
    <property type="term" value="F:hydrolase activity"/>
    <property type="evidence" value="ECO:0007669"/>
    <property type="project" value="UniProtKB-KW"/>
</dbReference>
<comment type="function">
    <text evidence="5">RNA helicase.</text>
</comment>
<dbReference type="InterPro" id="IPR027417">
    <property type="entry name" value="P-loop_NTPase"/>
</dbReference>
<keyword evidence="4 5" id="KW-0694">RNA-binding</keyword>
<comment type="catalytic activity">
    <reaction evidence="5">
        <text>ATP + H2O = ADP + phosphate + H(+)</text>
        <dbReference type="Rhea" id="RHEA:13065"/>
        <dbReference type="ChEBI" id="CHEBI:15377"/>
        <dbReference type="ChEBI" id="CHEBI:15378"/>
        <dbReference type="ChEBI" id="CHEBI:30616"/>
        <dbReference type="ChEBI" id="CHEBI:43474"/>
        <dbReference type="ChEBI" id="CHEBI:456216"/>
        <dbReference type="EC" id="3.6.4.13"/>
    </reaction>
</comment>
<accession>A0A438FBR0</accession>
<reference evidence="7 8" key="1">
    <citation type="journal article" date="2018" name="PLoS Genet.">
        <title>Population sequencing reveals clonal diversity and ancestral inbreeding in the grapevine cultivar Chardonnay.</title>
        <authorList>
            <person name="Roach M.J."/>
            <person name="Johnson D.L."/>
            <person name="Bohlmann J."/>
            <person name="van Vuuren H.J."/>
            <person name="Jones S.J."/>
            <person name="Pretorius I.S."/>
            <person name="Schmidt S.A."/>
            <person name="Borneman A.R."/>
        </authorList>
    </citation>
    <scope>NUCLEOTIDE SEQUENCE [LARGE SCALE GENOMIC DNA]</scope>
    <source>
        <strain evidence="8">cv. Chardonnay</strain>
        <tissue evidence="7">Leaf</tissue>
    </source>
</reference>
<evidence type="ECO:0000259" key="6">
    <source>
        <dbReference type="Pfam" id="PF00271"/>
    </source>
</evidence>
<dbReference type="Proteomes" id="UP000288805">
    <property type="component" value="Unassembled WGS sequence"/>
</dbReference>
<keyword evidence="1 5" id="KW-0547">Nucleotide-binding</keyword>
<protein>
    <recommendedName>
        <fullName evidence="5">ATP-dependent RNA helicase</fullName>
        <ecNumber evidence="5">3.6.4.13</ecNumber>
    </recommendedName>
</protein>
<evidence type="ECO:0000256" key="1">
    <source>
        <dbReference type="ARBA" id="ARBA00022741"/>
    </source>
</evidence>
<evidence type="ECO:0000313" key="7">
    <source>
        <dbReference type="EMBL" id="RVW57140.1"/>
    </source>
</evidence>
<dbReference type="GO" id="GO:0005524">
    <property type="term" value="F:ATP binding"/>
    <property type="evidence" value="ECO:0007669"/>
    <property type="project" value="UniProtKB-UniRule"/>
</dbReference>
<dbReference type="EMBL" id="QGNW01001066">
    <property type="protein sequence ID" value="RVW57140.1"/>
    <property type="molecule type" value="Genomic_DNA"/>
</dbReference>
<gene>
    <name evidence="7" type="primary">Os03g0802700_3</name>
    <name evidence="7" type="ORF">CK203_091684</name>
</gene>